<dbReference type="RefSeq" id="WP_092753289.1">
    <property type="nucleotide sequence ID" value="NZ_FOCG01000001.1"/>
</dbReference>
<evidence type="ECO:0000256" key="5">
    <source>
        <dbReference type="ARBA" id="ARBA00071824"/>
    </source>
</evidence>
<dbReference type="FunFam" id="3.40.50.300:FF:000285">
    <property type="entry name" value="Sporulation initiation inhibitor Soj"/>
    <property type="match status" value="1"/>
</dbReference>
<dbReference type="PROSITE" id="PS50302">
    <property type="entry name" value="PUM"/>
    <property type="match status" value="1"/>
</dbReference>
<dbReference type="Gene3D" id="3.40.50.300">
    <property type="entry name" value="P-loop containing nucleotide triphosphate hydrolases"/>
    <property type="match status" value="1"/>
</dbReference>
<dbReference type="InterPro" id="IPR027417">
    <property type="entry name" value="P-loop_NTPase"/>
</dbReference>
<dbReference type="STRING" id="474960.SAMN05216180_1560"/>
<dbReference type="InterPro" id="IPR001313">
    <property type="entry name" value="Pumilio_RNA-bd_rpt"/>
</dbReference>
<sequence>MSKPIIISVANEKGGVGKTTTALNVGAGLNKLGKKVLLIDLDQQGNLSDYLGFDFSNRPTISELIYAMVARQPLNPDSFVLTNAEGIDYIPSSKMLATTTSILSNDRDSNTVLQRILNEPFFEKYDYILIDCRPSLDLLVVNAMVASDKLIIPVQAEKFAVDGVGSLLDTYERIRHNQNPALTISGILITMSDARTNMAKDVDAVLRDTFGNKVFQTVIPRLSEASKSTSEQKSLVETKNSKLGKLYIKVVEEILHG</sequence>
<dbReference type="Pfam" id="PF13614">
    <property type="entry name" value="AAA_31"/>
    <property type="match status" value="1"/>
</dbReference>
<dbReference type="EMBL" id="FOCG01000001">
    <property type="protein sequence ID" value="SEM74565.1"/>
    <property type="molecule type" value="Genomic_DNA"/>
</dbReference>
<dbReference type="AlphaFoldDB" id="A0A1H8AV51"/>
<feature type="domain" description="AAA" evidence="6">
    <location>
        <begin position="6"/>
        <end position="184"/>
    </location>
</feature>
<dbReference type="InterPro" id="IPR050678">
    <property type="entry name" value="DNA_Partitioning_ATPase"/>
</dbReference>
<comment type="catalytic activity">
    <reaction evidence="3">
        <text>ATP + H2O = ADP + phosphate + H(+)</text>
        <dbReference type="Rhea" id="RHEA:13065"/>
        <dbReference type="ChEBI" id="CHEBI:15377"/>
        <dbReference type="ChEBI" id="CHEBI:15378"/>
        <dbReference type="ChEBI" id="CHEBI:30616"/>
        <dbReference type="ChEBI" id="CHEBI:43474"/>
        <dbReference type="ChEBI" id="CHEBI:456216"/>
    </reaction>
</comment>
<evidence type="ECO:0000256" key="3">
    <source>
        <dbReference type="ARBA" id="ARBA00049360"/>
    </source>
</evidence>
<dbReference type="OrthoDB" id="9815116at2"/>
<organism evidence="7 8">
    <name type="scientific">Hydrogenoanaerobacterium saccharovorans</name>
    <dbReference type="NCBI Taxonomy" id="474960"/>
    <lineage>
        <taxon>Bacteria</taxon>
        <taxon>Bacillati</taxon>
        <taxon>Bacillota</taxon>
        <taxon>Clostridia</taxon>
        <taxon>Eubacteriales</taxon>
        <taxon>Oscillospiraceae</taxon>
        <taxon>Hydrogenoanaerobacterium</taxon>
    </lineage>
</organism>
<evidence type="ECO:0000256" key="2">
    <source>
        <dbReference type="ARBA" id="ARBA00022737"/>
    </source>
</evidence>
<dbReference type="Proteomes" id="UP000199158">
    <property type="component" value="Unassembled WGS sequence"/>
</dbReference>
<proteinExistence type="inferred from homology"/>
<evidence type="ECO:0000256" key="1">
    <source>
        <dbReference type="ARBA" id="ARBA00006976"/>
    </source>
</evidence>
<evidence type="ECO:0000313" key="7">
    <source>
        <dbReference type="EMBL" id="SEM74565.1"/>
    </source>
</evidence>
<reference evidence="7 8" key="1">
    <citation type="submission" date="2016-10" db="EMBL/GenBank/DDBJ databases">
        <authorList>
            <person name="de Groot N.N."/>
        </authorList>
    </citation>
    <scope>NUCLEOTIDE SEQUENCE [LARGE SCALE GENOMIC DNA]</scope>
    <source>
        <strain evidence="7 8">CGMCC 1.5070</strain>
    </source>
</reference>
<gene>
    <name evidence="7" type="ORF">SAMN05216180_1560</name>
</gene>
<keyword evidence="2" id="KW-0677">Repeat</keyword>
<dbReference type="PANTHER" id="PTHR13696">
    <property type="entry name" value="P-LOOP CONTAINING NUCLEOSIDE TRIPHOSPHATE HYDROLASE"/>
    <property type="match status" value="1"/>
</dbReference>
<comment type="subunit">
    <text evidence="4">Dimerizes in the presence of ATP but not ADP; ATP-binding is required for double-stranded (ds)DNA-binding. Interacts with DnaA.</text>
</comment>
<name>A0A1H8AV51_9FIRM</name>
<dbReference type="InterPro" id="IPR025669">
    <property type="entry name" value="AAA_dom"/>
</dbReference>
<evidence type="ECO:0000256" key="4">
    <source>
        <dbReference type="ARBA" id="ARBA00062323"/>
    </source>
</evidence>
<dbReference type="PIRSF" id="PIRSF009320">
    <property type="entry name" value="Nuc_binding_HP_1000"/>
    <property type="match status" value="1"/>
</dbReference>
<dbReference type="SUPFAM" id="SSF52540">
    <property type="entry name" value="P-loop containing nucleoside triphosphate hydrolases"/>
    <property type="match status" value="1"/>
</dbReference>
<dbReference type="CDD" id="cd02042">
    <property type="entry name" value="ParAB_family"/>
    <property type="match status" value="1"/>
</dbReference>
<evidence type="ECO:0000259" key="6">
    <source>
        <dbReference type="Pfam" id="PF13614"/>
    </source>
</evidence>
<keyword evidence="8" id="KW-1185">Reference proteome</keyword>
<protein>
    <recommendedName>
        <fullName evidence="5">Sporulation initiation inhibitor protein Soj</fullName>
    </recommendedName>
</protein>
<evidence type="ECO:0000313" key="8">
    <source>
        <dbReference type="Proteomes" id="UP000199158"/>
    </source>
</evidence>
<dbReference type="PANTHER" id="PTHR13696:SF99">
    <property type="entry name" value="COBYRINIC ACID AC-DIAMIDE SYNTHASE"/>
    <property type="match status" value="1"/>
</dbReference>
<accession>A0A1H8AV51</accession>
<dbReference type="GO" id="GO:0003723">
    <property type="term" value="F:RNA binding"/>
    <property type="evidence" value="ECO:0007669"/>
    <property type="project" value="InterPro"/>
</dbReference>
<comment type="similarity">
    <text evidence="1">Belongs to the ParA family.</text>
</comment>